<sequence>MGPPVMLLDFTTYPGPSSHATTDITILGPLCLWPYFVEFHLKDLQTQECTVRFLALAIVTAIVTLSQSLSH</sequence>
<dbReference type="EMBL" id="CM042050">
    <property type="protein sequence ID" value="KAI3734326.1"/>
    <property type="molecule type" value="Genomic_DNA"/>
</dbReference>
<protein>
    <submittedName>
        <fullName evidence="1">Uncharacterized protein</fullName>
    </submittedName>
</protein>
<proteinExistence type="predicted"/>
<dbReference type="Proteomes" id="UP001055879">
    <property type="component" value="Linkage Group LG04"/>
</dbReference>
<name>A0ACB9CJ58_ARCLA</name>
<keyword evidence="2" id="KW-1185">Reference proteome</keyword>
<reference evidence="1 2" key="2">
    <citation type="journal article" date="2022" name="Mol. Ecol. Resour.">
        <title>The genomes of chicory, endive, great burdock and yacon provide insights into Asteraceae paleo-polyploidization history and plant inulin production.</title>
        <authorList>
            <person name="Fan W."/>
            <person name="Wang S."/>
            <person name="Wang H."/>
            <person name="Wang A."/>
            <person name="Jiang F."/>
            <person name="Liu H."/>
            <person name="Zhao H."/>
            <person name="Xu D."/>
            <person name="Zhang Y."/>
        </authorList>
    </citation>
    <scope>NUCLEOTIDE SEQUENCE [LARGE SCALE GENOMIC DNA]</scope>
    <source>
        <strain evidence="2">cv. Niubang</strain>
    </source>
</reference>
<gene>
    <name evidence="1" type="ORF">L6452_13792</name>
</gene>
<evidence type="ECO:0000313" key="1">
    <source>
        <dbReference type="EMBL" id="KAI3734326.1"/>
    </source>
</evidence>
<accession>A0ACB9CJ58</accession>
<reference evidence="2" key="1">
    <citation type="journal article" date="2022" name="Mol. Ecol. Resour.">
        <title>The genomes of chicory, endive, great burdock and yacon provide insights into Asteraceae palaeo-polyploidization history and plant inulin production.</title>
        <authorList>
            <person name="Fan W."/>
            <person name="Wang S."/>
            <person name="Wang H."/>
            <person name="Wang A."/>
            <person name="Jiang F."/>
            <person name="Liu H."/>
            <person name="Zhao H."/>
            <person name="Xu D."/>
            <person name="Zhang Y."/>
        </authorList>
    </citation>
    <scope>NUCLEOTIDE SEQUENCE [LARGE SCALE GENOMIC DNA]</scope>
    <source>
        <strain evidence="2">cv. Niubang</strain>
    </source>
</reference>
<evidence type="ECO:0000313" key="2">
    <source>
        <dbReference type="Proteomes" id="UP001055879"/>
    </source>
</evidence>
<comment type="caution">
    <text evidence="1">The sequence shown here is derived from an EMBL/GenBank/DDBJ whole genome shotgun (WGS) entry which is preliminary data.</text>
</comment>
<organism evidence="1 2">
    <name type="scientific">Arctium lappa</name>
    <name type="common">Greater burdock</name>
    <name type="synonym">Lappa major</name>
    <dbReference type="NCBI Taxonomy" id="4217"/>
    <lineage>
        <taxon>Eukaryota</taxon>
        <taxon>Viridiplantae</taxon>
        <taxon>Streptophyta</taxon>
        <taxon>Embryophyta</taxon>
        <taxon>Tracheophyta</taxon>
        <taxon>Spermatophyta</taxon>
        <taxon>Magnoliopsida</taxon>
        <taxon>eudicotyledons</taxon>
        <taxon>Gunneridae</taxon>
        <taxon>Pentapetalae</taxon>
        <taxon>asterids</taxon>
        <taxon>campanulids</taxon>
        <taxon>Asterales</taxon>
        <taxon>Asteraceae</taxon>
        <taxon>Carduoideae</taxon>
        <taxon>Cardueae</taxon>
        <taxon>Arctiinae</taxon>
        <taxon>Arctium</taxon>
    </lineage>
</organism>